<dbReference type="Proteomes" id="UP000605848">
    <property type="component" value="Unassembled WGS sequence"/>
</dbReference>
<accession>A0A937CYR0</accession>
<dbReference type="AlphaFoldDB" id="A0A937CYR0"/>
<sequence length="548" mass="59771">MAEPFVVSGTLTSPPDTNLRGMQVQVFERDLPSRERQAGLAPKMLGAATVEADGPSEGRFAIEYWPDRFATGDAVARLHGVGQVNADLSFRVFDPTGREMKIRNIRALDQDFRAGDIIFNAAARMQVTISVDLGEEREKSEFERLLALVAPVIVDLRLAELTDDDTIFLANELGLRPQDNLHRRLGWLRWCAAAGEEAGLPIPAFYGWAHGNLPELWGALRDYDDPARRAEQISELLDRLAATDDDTLVLALVRAVEGRIIPGELRERAAAIAGAIRRRALVSVNARLRLERASGRSPLAGYAVTTFDVDAADRDLGTDVTDALGEFEVTWYAPEAASQAERKLRFSVTGPGLNEPAETTIGIPADPQVPASQTVTTVPIPFPGREGLLSQLRDGGFADLPTELLDDLAAKHGIRTLADIRRRGGLARIANLRSMDPAVSERLDALADLERLSDDPKEMTALLNCRFNSVAAIADKPRTEFIRILRQNRGAIGERRAAELHVAAQAQTDVLRQIFADIAIDFSKGLKPSVGLLADEYTAPFPPEGSNG</sequence>
<name>A0A937CYR0_9HYPH</name>
<proteinExistence type="predicted"/>
<organism evidence="1 2">
    <name type="scientific">Microvirga aerilata</name>
    <dbReference type="NCBI Taxonomy" id="670292"/>
    <lineage>
        <taxon>Bacteria</taxon>
        <taxon>Pseudomonadati</taxon>
        <taxon>Pseudomonadota</taxon>
        <taxon>Alphaproteobacteria</taxon>
        <taxon>Hyphomicrobiales</taxon>
        <taxon>Methylobacteriaceae</taxon>
        <taxon>Microvirga</taxon>
    </lineage>
</organism>
<protein>
    <submittedName>
        <fullName evidence="1">Uncharacterized protein</fullName>
    </submittedName>
</protein>
<gene>
    <name evidence="1" type="ORF">JKG68_25295</name>
</gene>
<dbReference type="RefSeq" id="WP_202064261.1">
    <property type="nucleotide sequence ID" value="NZ_JAEQMY010000070.1"/>
</dbReference>
<keyword evidence="2" id="KW-1185">Reference proteome</keyword>
<reference evidence="1" key="1">
    <citation type="submission" date="2021-01" db="EMBL/GenBank/DDBJ databases">
        <title>Microvirga sp.</title>
        <authorList>
            <person name="Kim M.K."/>
        </authorList>
    </citation>
    <scope>NUCLEOTIDE SEQUENCE</scope>
    <source>
        <strain evidence="1">5420S-16</strain>
    </source>
</reference>
<comment type="caution">
    <text evidence="1">The sequence shown here is derived from an EMBL/GenBank/DDBJ whole genome shotgun (WGS) entry which is preliminary data.</text>
</comment>
<evidence type="ECO:0000313" key="1">
    <source>
        <dbReference type="EMBL" id="MBL0407248.1"/>
    </source>
</evidence>
<evidence type="ECO:0000313" key="2">
    <source>
        <dbReference type="Proteomes" id="UP000605848"/>
    </source>
</evidence>
<dbReference type="EMBL" id="JAEQMY010000070">
    <property type="protein sequence ID" value="MBL0407248.1"/>
    <property type="molecule type" value="Genomic_DNA"/>
</dbReference>